<evidence type="ECO:0000313" key="4">
    <source>
        <dbReference type="Proteomes" id="UP001054252"/>
    </source>
</evidence>
<keyword evidence="2" id="KW-0812">Transmembrane</keyword>
<accession>A0AAV5J6P9</accession>
<gene>
    <name evidence="3" type="ORF">SLEP1_g18545</name>
</gene>
<evidence type="ECO:0000313" key="3">
    <source>
        <dbReference type="EMBL" id="GKV06687.1"/>
    </source>
</evidence>
<protein>
    <submittedName>
        <fullName evidence="3">Uncharacterized protein</fullName>
    </submittedName>
</protein>
<evidence type="ECO:0000256" key="1">
    <source>
        <dbReference type="SAM" id="MobiDB-lite"/>
    </source>
</evidence>
<dbReference type="EMBL" id="BPVZ01000025">
    <property type="protein sequence ID" value="GKV06687.1"/>
    <property type="molecule type" value="Genomic_DNA"/>
</dbReference>
<keyword evidence="4" id="KW-1185">Reference proteome</keyword>
<organism evidence="3 4">
    <name type="scientific">Rubroshorea leprosula</name>
    <dbReference type="NCBI Taxonomy" id="152421"/>
    <lineage>
        <taxon>Eukaryota</taxon>
        <taxon>Viridiplantae</taxon>
        <taxon>Streptophyta</taxon>
        <taxon>Embryophyta</taxon>
        <taxon>Tracheophyta</taxon>
        <taxon>Spermatophyta</taxon>
        <taxon>Magnoliopsida</taxon>
        <taxon>eudicotyledons</taxon>
        <taxon>Gunneridae</taxon>
        <taxon>Pentapetalae</taxon>
        <taxon>rosids</taxon>
        <taxon>malvids</taxon>
        <taxon>Malvales</taxon>
        <taxon>Dipterocarpaceae</taxon>
        <taxon>Rubroshorea</taxon>
    </lineage>
</organism>
<proteinExistence type="predicted"/>
<keyword evidence="2" id="KW-1133">Transmembrane helix</keyword>
<comment type="caution">
    <text evidence="3">The sequence shown here is derived from an EMBL/GenBank/DDBJ whole genome shotgun (WGS) entry which is preliminary data.</text>
</comment>
<name>A0AAV5J6P9_9ROSI</name>
<dbReference type="Proteomes" id="UP001054252">
    <property type="component" value="Unassembled WGS sequence"/>
</dbReference>
<feature type="compositionally biased region" description="Polar residues" evidence="1">
    <location>
        <begin position="230"/>
        <end position="239"/>
    </location>
</feature>
<feature type="compositionally biased region" description="Basic and acidic residues" evidence="1">
    <location>
        <begin position="160"/>
        <end position="224"/>
    </location>
</feature>
<feature type="compositionally biased region" description="Basic and acidic residues" evidence="1">
    <location>
        <begin position="90"/>
        <end position="106"/>
    </location>
</feature>
<feature type="region of interest" description="Disordered" evidence="1">
    <location>
        <begin position="124"/>
        <end position="239"/>
    </location>
</feature>
<dbReference type="PANTHER" id="PTHR33700">
    <property type="entry name" value="MYB-LIKE PROTEIN X"/>
    <property type="match status" value="1"/>
</dbReference>
<feature type="transmembrane region" description="Helical" evidence="2">
    <location>
        <begin position="20"/>
        <end position="37"/>
    </location>
</feature>
<dbReference type="PANTHER" id="PTHR33700:SF4">
    <property type="entry name" value="MYB-LIKE PROTEIN X"/>
    <property type="match status" value="1"/>
</dbReference>
<feature type="compositionally biased region" description="Basic and acidic residues" evidence="1">
    <location>
        <begin position="125"/>
        <end position="150"/>
    </location>
</feature>
<dbReference type="AlphaFoldDB" id="A0AAV5J6P9"/>
<keyword evidence="2" id="KW-0472">Membrane</keyword>
<reference evidence="3 4" key="1">
    <citation type="journal article" date="2021" name="Commun. Biol.">
        <title>The genome of Shorea leprosula (Dipterocarpaceae) highlights the ecological relevance of drought in aseasonal tropical rainforests.</title>
        <authorList>
            <person name="Ng K.K.S."/>
            <person name="Kobayashi M.J."/>
            <person name="Fawcett J.A."/>
            <person name="Hatakeyama M."/>
            <person name="Paape T."/>
            <person name="Ng C.H."/>
            <person name="Ang C.C."/>
            <person name="Tnah L.H."/>
            <person name="Lee C.T."/>
            <person name="Nishiyama T."/>
            <person name="Sese J."/>
            <person name="O'Brien M.J."/>
            <person name="Copetti D."/>
            <person name="Mohd Noor M.I."/>
            <person name="Ong R.C."/>
            <person name="Putra M."/>
            <person name="Sireger I.Z."/>
            <person name="Indrioko S."/>
            <person name="Kosugi Y."/>
            <person name="Izuno A."/>
            <person name="Isagi Y."/>
            <person name="Lee S.L."/>
            <person name="Shimizu K.K."/>
        </authorList>
    </citation>
    <scope>NUCLEOTIDE SEQUENCE [LARGE SCALE GENOMIC DNA]</scope>
    <source>
        <strain evidence="3">214</strain>
    </source>
</reference>
<evidence type="ECO:0000256" key="2">
    <source>
        <dbReference type="SAM" id="Phobius"/>
    </source>
</evidence>
<sequence>MRFQTAGRNQRSRGFHYVKLAFQLTLLTVFIWFLYQITHSNKDHLGNAETKFKEGHDAINLGRKRNVGQLSGVINTANQGDENVEVVGGKQEDRSGGDVVEKKENEKELDKSYSLITKSADNFESEVKVKEKDREVSSQENLQERLENPQRDVTNLDGVGDQKDLEKQINSDEQGDSKDLDGQVKKPHEDREISTHTVVESRDQVVGENREHDGDKDLRSDKKLAMRPNGTDNNLVLGQSTEMTTEEIGFHDENGVPQDGSDALDFTITESRDGEAIKVQYQ</sequence>
<feature type="region of interest" description="Disordered" evidence="1">
    <location>
        <begin position="78"/>
        <end position="106"/>
    </location>
</feature>